<evidence type="ECO:0000313" key="2">
    <source>
        <dbReference type="Proteomes" id="UP000198356"/>
    </source>
</evidence>
<accession>A0A239DLY3</accession>
<protein>
    <submittedName>
        <fullName evidence="1">Uncharacterized protein</fullName>
    </submittedName>
</protein>
<keyword evidence="2" id="KW-1185">Reference proteome</keyword>
<dbReference type="EMBL" id="FZOU01000001">
    <property type="protein sequence ID" value="SNS33496.1"/>
    <property type="molecule type" value="Genomic_DNA"/>
</dbReference>
<dbReference type="SUPFAM" id="SSF56399">
    <property type="entry name" value="ADP-ribosylation"/>
    <property type="match status" value="1"/>
</dbReference>
<dbReference type="Proteomes" id="UP000198356">
    <property type="component" value="Unassembled WGS sequence"/>
</dbReference>
<organism evidence="1 2">
    <name type="scientific">Granulicella rosea</name>
    <dbReference type="NCBI Taxonomy" id="474952"/>
    <lineage>
        <taxon>Bacteria</taxon>
        <taxon>Pseudomonadati</taxon>
        <taxon>Acidobacteriota</taxon>
        <taxon>Terriglobia</taxon>
        <taxon>Terriglobales</taxon>
        <taxon>Acidobacteriaceae</taxon>
        <taxon>Granulicella</taxon>
    </lineage>
</organism>
<dbReference type="AlphaFoldDB" id="A0A239DLY3"/>
<evidence type="ECO:0000313" key="1">
    <source>
        <dbReference type="EMBL" id="SNS33496.1"/>
    </source>
</evidence>
<proteinExistence type="predicted"/>
<sequence>MSGSPFKLSDKPYDWLGSGSYFWEWDILRAYEWAVQWRSKDPCVVGAVIELGNCLDLTTRKGAEAVMEAHTTYLELMRITGSPVRENKKAKTDEAGDVTLRFLDREVMEHLHASYKIVSKKTNGSVKEFDTVRALFPEGKELYPGAGFWDKTHVQIAVKEVAQIRGVFRVPIRELKALNIPDVYRF</sequence>
<reference evidence="1 2" key="1">
    <citation type="submission" date="2017-06" db="EMBL/GenBank/DDBJ databases">
        <authorList>
            <person name="Kim H.J."/>
            <person name="Triplett B.A."/>
        </authorList>
    </citation>
    <scope>NUCLEOTIDE SEQUENCE [LARGE SCALE GENOMIC DNA]</scope>
    <source>
        <strain evidence="1 2">DSM 18704</strain>
    </source>
</reference>
<name>A0A239DLY3_9BACT</name>
<gene>
    <name evidence="1" type="ORF">SAMN05421770_101548</name>
</gene>